<reference evidence="3" key="1">
    <citation type="journal article" date="2015" name="Nature">
        <title>Complex archaea that bridge the gap between prokaryotes and eukaryotes.</title>
        <authorList>
            <person name="Spang A."/>
            <person name="Saw J.H."/>
            <person name="Jorgensen S.L."/>
            <person name="Zaremba-Niedzwiedzka K."/>
            <person name="Martijn J."/>
            <person name="Lind A.E."/>
            <person name="van Eijk R."/>
            <person name="Schleper C."/>
            <person name="Guy L."/>
            <person name="Ettema T.J."/>
        </authorList>
    </citation>
    <scope>NUCLEOTIDE SEQUENCE</scope>
</reference>
<gene>
    <name evidence="3" type="ORF">LCGC14_2966430</name>
</gene>
<protein>
    <submittedName>
        <fullName evidence="3">Uncharacterized protein</fullName>
    </submittedName>
</protein>
<dbReference type="GO" id="GO:0004803">
    <property type="term" value="F:transposase activity"/>
    <property type="evidence" value="ECO:0007669"/>
    <property type="project" value="InterPro"/>
</dbReference>
<dbReference type="GO" id="GO:0006313">
    <property type="term" value="P:DNA transposition"/>
    <property type="evidence" value="ECO:0007669"/>
    <property type="project" value="InterPro"/>
</dbReference>
<dbReference type="PANTHER" id="PTHR33055">
    <property type="entry name" value="TRANSPOSASE FOR INSERTION SEQUENCE ELEMENT IS1111A"/>
    <property type="match status" value="1"/>
</dbReference>
<evidence type="ECO:0000259" key="2">
    <source>
        <dbReference type="Pfam" id="PF02371"/>
    </source>
</evidence>
<evidence type="ECO:0000259" key="1">
    <source>
        <dbReference type="Pfam" id="PF01548"/>
    </source>
</evidence>
<dbReference type="InterPro" id="IPR047650">
    <property type="entry name" value="Transpos_IS110"/>
</dbReference>
<dbReference type="AlphaFoldDB" id="A0A0F8XAM9"/>
<dbReference type="GO" id="GO:0003677">
    <property type="term" value="F:DNA binding"/>
    <property type="evidence" value="ECO:0007669"/>
    <property type="project" value="InterPro"/>
</dbReference>
<comment type="caution">
    <text evidence="3">The sequence shown here is derived from an EMBL/GenBank/DDBJ whole genome shotgun (WGS) entry which is preliminary data.</text>
</comment>
<proteinExistence type="predicted"/>
<dbReference type="Pfam" id="PF02371">
    <property type="entry name" value="Transposase_20"/>
    <property type="match status" value="1"/>
</dbReference>
<name>A0A0F8XAM9_9ZZZZ</name>
<dbReference type="InterPro" id="IPR003346">
    <property type="entry name" value="Transposase_20"/>
</dbReference>
<accession>A0A0F8XAM9</accession>
<feature type="domain" description="Transposase IS110-like N-terminal" evidence="1">
    <location>
        <begin position="6"/>
        <end position="66"/>
    </location>
</feature>
<feature type="non-terminal residue" evidence="3">
    <location>
        <position position="193"/>
    </location>
</feature>
<dbReference type="InterPro" id="IPR002525">
    <property type="entry name" value="Transp_IS110-like_N"/>
</dbReference>
<organism evidence="3">
    <name type="scientific">marine sediment metagenome</name>
    <dbReference type="NCBI Taxonomy" id="412755"/>
    <lineage>
        <taxon>unclassified sequences</taxon>
        <taxon>metagenomes</taxon>
        <taxon>ecological metagenomes</taxon>
    </lineage>
</organism>
<dbReference type="Pfam" id="PF01548">
    <property type="entry name" value="DEDD_Tnp_IS110"/>
    <property type="match status" value="1"/>
</dbReference>
<sequence length="193" mass="21003">MGSGKSQKNDPNDARSIAIAALRSERLGIVKPDDHVTVLRLLVKRHRDMARLRNKHCSRLHALLLELEAGGIGGKISVSNASELLDRIDVGDEATRYRILVAREVVDDIARLDQSLKASKKRIAGAVQASGTSLTNIVGVGPIGAATIIGYTKSIARFPTKGHYTTYNAMAPIEASSRGHTRHRLNRRGNRIL</sequence>
<dbReference type="EMBL" id="LAZR01060188">
    <property type="protein sequence ID" value="KKK66207.1"/>
    <property type="molecule type" value="Genomic_DNA"/>
</dbReference>
<evidence type="ECO:0000313" key="3">
    <source>
        <dbReference type="EMBL" id="KKK66207.1"/>
    </source>
</evidence>
<feature type="domain" description="Transposase IS116/IS110/IS902 C-terminal" evidence="2">
    <location>
        <begin position="134"/>
        <end position="192"/>
    </location>
</feature>
<dbReference type="PANTHER" id="PTHR33055:SF3">
    <property type="entry name" value="PUTATIVE TRANSPOSASE FOR IS117-RELATED"/>
    <property type="match status" value="1"/>
</dbReference>